<name>A0A7W8HB69_9FIRM</name>
<organism evidence="1 2">
    <name type="scientific">Catenibacillus scindens</name>
    <dbReference type="NCBI Taxonomy" id="673271"/>
    <lineage>
        <taxon>Bacteria</taxon>
        <taxon>Bacillati</taxon>
        <taxon>Bacillota</taxon>
        <taxon>Clostridia</taxon>
        <taxon>Lachnospirales</taxon>
        <taxon>Lachnospiraceae</taxon>
        <taxon>Catenibacillus</taxon>
    </lineage>
</organism>
<keyword evidence="2" id="KW-1185">Reference proteome</keyword>
<accession>A0A7W8HB69</accession>
<sequence>MGYSDIGVTLNICIYLGFVEAEPELKIRTLFGGIVLETRRSVGQIP</sequence>
<reference evidence="1 2" key="1">
    <citation type="submission" date="2020-08" db="EMBL/GenBank/DDBJ databases">
        <title>Genomic Encyclopedia of Type Strains, Phase IV (KMG-IV): sequencing the most valuable type-strain genomes for metagenomic binning, comparative biology and taxonomic classification.</title>
        <authorList>
            <person name="Goeker M."/>
        </authorList>
    </citation>
    <scope>NUCLEOTIDE SEQUENCE [LARGE SCALE GENOMIC DNA]</scope>
    <source>
        <strain evidence="1 2">DSM 106146</strain>
    </source>
</reference>
<dbReference type="AlphaFoldDB" id="A0A7W8HB69"/>
<gene>
    <name evidence="1" type="ORF">HNP82_002394</name>
</gene>
<comment type="caution">
    <text evidence="1">The sequence shown here is derived from an EMBL/GenBank/DDBJ whole genome shotgun (WGS) entry which is preliminary data.</text>
</comment>
<protein>
    <submittedName>
        <fullName evidence="1">Uncharacterized protein</fullName>
    </submittedName>
</protein>
<proteinExistence type="predicted"/>
<dbReference type="EMBL" id="JACHFW010000010">
    <property type="protein sequence ID" value="MBB5265251.1"/>
    <property type="molecule type" value="Genomic_DNA"/>
</dbReference>
<evidence type="ECO:0000313" key="1">
    <source>
        <dbReference type="EMBL" id="MBB5265251.1"/>
    </source>
</evidence>
<evidence type="ECO:0000313" key="2">
    <source>
        <dbReference type="Proteomes" id="UP000543642"/>
    </source>
</evidence>
<dbReference type="Proteomes" id="UP000543642">
    <property type="component" value="Unassembled WGS sequence"/>
</dbReference>